<dbReference type="EMBL" id="RHLK01000025">
    <property type="protein sequence ID" value="MVP02487.1"/>
    <property type="molecule type" value="Genomic_DNA"/>
</dbReference>
<feature type="transmembrane region" description="Helical" evidence="1">
    <location>
        <begin position="137"/>
        <end position="159"/>
    </location>
</feature>
<accession>A0A7X3FMS0</accession>
<evidence type="ECO:0000256" key="1">
    <source>
        <dbReference type="SAM" id="Phobius"/>
    </source>
</evidence>
<reference evidence="2 3" key="1">
    <citation type="journal article" date="2019" name="Microorganisms">
        <title>Paenibacillus lutrae sp. nov., A Chitinolytic Species Isolated from A River Otter in Castril Natural Park, Granada, Spain.</title>
        <authorList>
            <person name="Rodriguez M."/>
            <person name="Reina J.C."/>
            <person name="Bejar V."/>
            <person name="Llamas I."/>
        </authorList>
    </citation>
    <scope>NUCLEOTIDE SEQUENCE [LARGE SCALE GENOMIC DNA]</scope>
    <source>
        <strain evidence="2 3">N10</strain>
    </source>
</reference>
<sequence length="742" mass="84772">MIKWQRAFLLELRLLINSPFLLILPLLFGVWMAVSLAGIAPPVSQDLYMYVYDFHKVKHTLSLGVAVLIGILMIRRDISKPSCEWMGGLPVSAAVPLSAKYAVGFIYLSLFTAAMSAVYVYFAVQYKISTDVLLQELLFFAIQYEWSYMVTLALAMLLAVAIRNRIIYLIGFCAWIFGTFFIDIFLIRRLGLIQLEMLRPFHLSQLMLDSFYANEAWGIGLLKPETWSSRFFVLSFTLLMLTACVFVLKTVRPSNTRGKWGLALLAFSGLSVGCYYSYAQIWVPRIAASNELIQHAVQTAEGSIDSYVTFPVSSYRLELTKQNSEEVKIKAQLAFKTTDLPEEQTFFSLHPHFHVEQLLIDQKSLPFQRTGSLITIDSNQFDRNKTLQNLTFVYKDEGINWRLDPHNNMEQFVSFIKDPSIYLPGVSGWYPAATNKPMFVKYGSDSNRVYPSGGEHLPYPSDFDVTWQGFSGRIYGNLAEEDGSAISRQHFTQSHVKEASFYAGNFIELRDPASPMKMVTTPGNRLEAEKFWSELLKFKAYYKPLLKTELLSIRTLFYFPLENLRIHDTRISGLSGSSYLIGETKSHNLDDYQLVNAMNAVLFGDDKRQISFADVDINEDAQNDKNLHENRPSIFMEIRAAFLYLFYKDGVKMTDEEIRKVAFSQVLLPSTNADPLHPNQDRARNQILLQVQKALNEGKTEQTKQVLASFYQKGLSAPEAPFQYPVYTLDDWNETWNRIVGP</sequence>
<keyword evidence="1" id="KW-0812">Transmembrane</keyword>
<feature type="transmembrane region" description="Helical" evidence="1">
    <location>
        <begin position="99"/>
        <end position="122"/>
    </location>
</feature>
<feature type="transmembrane region" description="Helical" evidence="1">
    <location>
        <begin position="260"/>
        <end position="278"/>
    </location>
</feature>
<dbReference type="RefSeq" id="WP_166542163.1">
    <property type="nucleotide sequence ID" value="NZ_RHLK01000025.1"/>
</dbReference>
<keyword evidence="1" id="KW-1133">Transmembrane helix</keyword>
<feature type="transmembrane region" description="Helical" evidence="1">
    <location>
        <begin position="20"/>
        <end position="40"/>
    </location>
</feature>
<feature type="transmembrane region" description="Helical" evidence="1">
    <location>
        <begin position="231"/>
        <end position="248"/>
    </location>
</feature>
<protein>
    <submittedName>
        <fullName evidence="2">Uncharacterized protein</fullName>
    </submittedName>
</protein>
<dbReference type="Proteomes" id="UP000490800">
    <property type="component" value="Unassembled WGS sequence"/>
</dbReference>
<keyword evidence="3" id="KW-1185">Reference proteome</keyword>
<dbReference type="AlphaFoldDB" id="A0A7X3FMS0"/>
<feature type="transmembrane region" description="Helical" evidence="1">
    <location>
        <begin position="60"/>
        <end position="78"/>
    </location>
</feature>
<gene>
    <name evidence="2" type="ORF">EDM21_23685</name>
</gene>
<comment type="caution">
    <text evidence="2">The sequence shown here is derived from an EMBL/GenBank/DDBJ whole genome shotgun (WGS) entry which is preliminary data.</text>
</comment>
<evidence type="ECO:0000313" key="3">
    <source>
        <dbReference type="Proteomes" id="UP000490800"/>
    </source>
</evidence>
<organism evidence="2 3">
    <name type="scientific">Paenibacillus lutrae</name>
    <dbReference type="NCBI Taxonomy" id="2078573"/>
    <lineage>
        <taxon>Bacteria</taxon>
        <taxon>Bacillati</taxon>
        <taxon>Bacillota</taxon>
        <taxon>Bacilli</taxon>
        <taxon>Bacillales</taxon>
        <taxon>Paenibacillaceae</taxon>
        <taxon>Paenibacillus</taxon>
    </lineage>
</organism>
<proteinExistence type="predicted"/>
<feature type="transmembrane region" description="Helical" evidence="1">
    <location>
        <begin position="166"/>
        <end position="187"/>
    </location>
</feature>
<name>A0A7X3FMS0_9BACL</name>
<keyword evidence="1" id="KW-0472">Membrane</keyword>
<evidence type="ECO:0000313" key="2">
    <source>
        <dbReference type="EMBL" id="MVP02487.1"/>
    </source>
</evidence>